<reference evidence="2" key="1">
    <citation type="journal article" date="2020" name="Stud. Mycol.">
        <title>101 Dothideomycetes genomes: a test case for predicting lifestyles and emergence of pathogens.</title>
        <authorList>
            <person name="Haridas S."/>
            <person name="Albert R."/>
            <person name="Binder M."/>
            <person name="Bloem J."/>
            <person name="Labutti K."/>
            <person name="Salamov A."/>
            <person name="Andreopoulos B."/>
            <person name="Baker S."/>
            <person name="Barry K."/>
            <person name="Bills G."/>
            <person name="Bluhm B."/>
            <person name="Cannon C."/>
            <person name="Castanera R."/>
            <person name="Culley D."/>
            <person name="Daum C."/>
            <person name="Ezra D."/>
            <person name="Gonzalez J."/>
            <person name="Henrissat B."/>
            <person name="Kuo A."/>
            <person name="Liang C."/>
            <person name="Lipzen A."/>
            <person name="Lutzoni F."/>
            <person name="Magnuson J."/>
            <person name="Mondo S."/>
            <person name="Nolan M."/>
            <person name="Ohm R."/>
            <person name="Pangilinan J."/>
            <person name="Park H.-J."/>
            <person name="Ramirez L."/>
            <person name="Alfaro M."/>
            <person name="Sun H."/>
            <person name="Tritt A."/>
            <person name="Yoshinaga Y."/>
            <person name="Zwiers L.-H."/>
            <person name="Turgeon B."/>
            <person name="Goodwin S."/>
            <person name="Spatafora J."/>
            <person name="Crous P."/>
            <person name="Grigoriev I."/>
        </authorList>
    </citation>
    <scope>NUCLEOTIDE SEQUENCE</scope>
    <source>
        <strain evidence="2">CBS 115976</strain>
    </source>
</reference>
<protein>
    <recommendedName>
        <fullName evidence="4">Early meiotic induction protein 1</fullName>
    </recommendedName>
</protein>
<dbReference type="EMBL" id="MU004230">
    <property type="protein sequence ID" value="KAF2674832.1"/>
    <property type="molecule type" value="Genomic_DNA"/>
</dbReference>
<dbReference type="AlphaFoldDB" id="A0A6A6URD9"/>
<feature type="region of interest" description="Disordered" evidence="1">
    <location>
        <begin position="1"/>
        <end position="59"/>
    </location>
</feature>
<name>A0A6A6URD9_9PEZI</name>
<dbReference type="Pfam" id="PF11326">
    <property type="entry name" value="PANTS-like"/>
    <property type="match status" value="1"/>
</dbReference>
<feature type="compositionally biased region" description="Low complexity" evidence="1">
    <location>
        <begin position="16"/>
        <end position="46"/>
    </location>
</feature>
<gene>
    <name evidence="2" type="ORF">BT63DRAFT_420103</name>
</gene>
<proteinExistence type="predicted"/>
<evidence type="ECO:0000256" key="1">
    <source>
        <dbReference type="SAM" id="MobiDB-lite"/>
    </source>
</evidence>
<evidence type="ECO:0000313" key="2">
    <source>
        <dbReference type="EMBL" id="KAF2674832.1"/>
    </source>
</evidence>
<organism evidence="2 3">
    <name type="scientific">Microthyrium microscopicum</name>
    <dbReference type="NCBI Taxonomy" id="703497"/>
    <lineage>
        <taxon>Eukaryota</taxon>
        <taxon>Fungi</taxon>
        <taxon>Dikarya</taxon>
        <taxon>Ascomycota</taxon>
        <taxon>Pezizomycotina</taxon>
        <taxon>Dothideomycetes</taxon>
        <taxon>Dothideomycetes incertae sedis</taxon>
        <taxon>Microthyriales</taxon>
        <taxon>Microthyriaceae</taxon>
        <taxon>Microthyrium</taxon>
    </lineage>
</organism>
<dbReference type="OrthoDB" id="2017405at2759"/>
<dbReference type="Proteomes" id="UP000799302">
    <property type="component" value="Unassembled WGS sequence"/>
</dbReference>
<dbReference type="PANTHER" id="PTHR28052:SF1">
    <property type="entry name" value="UPF0545 PROTEIN C22ORF39"/>
    <property type="match status" value="1"/>
</dbReference>
<dbReference type="InterPro" id="IPR021475">
    <property type="entry name" value="Pants/Emi1-like"/>
</dbReference>
<evidence type="ECO:0008006" key="4">
    <source>
        <dbReference type="Google" id="ProtNLM"/>
    </source>
</evidence>
<sequence length="182" mass="20931">MALSRFWSSTPKPEANSNPTPEPQTTSSSNSEPPSSSASLNSSTQNRPSTTAKSKSTMEESIAKMPDTMNCVQAFDIAMACRGPAGTFKSVYRYGHWRDCSQQWSDWFFCMRIRVQPEANKRQMIQQRYWEKEERFRAAPNSEDVWEERTEQVKSFIDKDPDKDGLFEGLWAKSPPERDEKI</sequence>
<keyword evidence="3" id="KW-1185">Reference proteome</keyword>
<accession>A0A6A6URD9</accession>
<evidence type="ECO:0000313" key="3">
    <source>
        <dbReference type="Proteomes" id="UP000799302"/>
    </source>
</evidence>
<feature type="compositionally biased region" description="Polar residues" evidence="1">
    <location>
        <begin position="1"/>
        <end position="11"/>
    </location>
</feature>
<dbReference type="PANTHER" id="PTHR28052">
    <property type="entry name" value="UPF0545 PROTEIN C22ORF39"/>
    <property type="match status" value="1"/>
</dbReference>